<feature type="region of interest" description="Disordered" evidence="1">
    <location>
        <begin position="162"/>
        <end position="453"/>
    </location>
</feature>
<feature type="compositionally biased region" description="Low complexity" evidence="1">
    <location>
        <begin position="781"/>
        <end position="790"/>
    </location>
</feature>
<dbReference type="GO" id="GO:0051082">
    <property type="term" value="F:unfolded protein binding"/>
    <property type="evidence" value="ECO:0007669"/>
    <property type="project" value="TreeGrafter"/>
</dbReference>
<dbReference type="Pfam" id="PF00226">
    <property type="entry name" value="DnaJ"/>
    <property type="match status" value="1"/>
</dbReference>
<dbReference type="CDD" id="cd06257">
    <property type="entry name" value="DnaJ"/>
    <property type="match status" value="1"/>
</dbReference>
<feature type="compositionally biased region" description="Acidic residues" evidence="1">
    <location>
        <begin position="629"/>
        <end position="645"/>
    </location>
</feature>
<reference evidence="3" key="1">
    <citation type="journal article" date="2020" name="bioRxiv">
        <title>Comparative genomics of Chlamydomonas.</title>
        <authorList>
            <person name="Craig R.J."/>
            <person name="Hasan A.R."/>
            <person name="Ness R.W."/>
            <person name="Keightley P.D."/>
        </authorList>
    </citation>
    <scope>NUCLEOTIDE SEQUENCE</scope>
    <source>
        <strain evidence="3">CCAP 11/173</strain>
    </source>
</reference>
<evidence type="ECO:0000313" key="4">
    <source>
        <dbReference type="Proteomes" id="UP000613740"/>
    </source>
</evidence>
<feature type="compositionally biased region" description="Low complexity" evidence="1">
    <location>
        <begin position="691"/>
        <end position="701"/>
    </location>
</feature>
<feature type="compositionally biased region" description="Low complexity" evidence="1">
    <location>
        <begin position="509"/>
        <end position="532"/>
    </location>
</feature>
<gene>
    <name evidence="3" type="ORF">HYH02_007219</name>
</gene>
<dbReference type="EMBL" id="JAEHOD010000020">
    <property type="protein sequence ID" value="KAG2447761.1"/>
    <property type="molecule type" value="Genomic_DNA"/>
</dbReference>
<feature type="compositionally biased region" description="Low complexity" evidence="1">
    <location>
        <begin position="470"/>
        <end position="486"/>
    </location>
</feature>
<dbReference type="InterPro" id="IPR036869">
    <property type="entry name" value="J_dom_sf"/>
</dbReference>
<comment type="caution">
    <text evidence="3">The sequence shown here is derived from an EMBL/GenBank/DDBJ whole genome shotgun (WGS) entry which is preliminary data.</text>
</comment>
<dbReference type="PANTHER" id="PTHR43948">
    <property type="entry name" value="DNAJ HOMOLOG SUBFAMILY B"/>
    <property type="match status" value="1"/>
</dbReference>
<evidence type="ECO:0000256" key="1">
    <source>
        <dbReference type="SAM" id="MobiDB-lite"/>
    </source>
</evidence>
<dbReference type="SMART" id="SM00271">
    <property type="entry name" value="DnaJ"/>
    <property type="match status" value="1"/>
</dbReference>
<dbReference type="GO" id="GO:0005737">
    <property type="term" value="C:cytoplasm"/>
    <property type="evidence" value="ECO:0007669"/>
    <property type="project" value="TreeGrafter"/>
</dbReference>
<feature type="compositionally biased region" description="Basic and acidic residues" evidence="1">
    <location>
        <begin position="608"/>
        <end position="621"/>
    </location>
</feature>
<dbReference type="PROSITE" id="PS50076">
    <property type="entry name" value="DNAJ_2"/>
    <property type="match status" value="1"/>
</dbReference>
<dbReference type="GO" id="GO:0051087">
    <property type="term" value="F:protein-folding chaperone binding"/>
    <property type="evidence" value="ECO:0007669"/>
    <property type="project" value="TreeGrafter"/>
</dbReference>
<feature type="region of interest" description="Disordered" evidence="1">
    <location>
        <begin position="571"/>
        <end position="860"/>
    </location>
</feature>
<name>A0A835WHY9_9CHLO</name>
<dbReference type="GO" id="GO:0005634">
    <property type="term" value="C:nucleus"/>
    <property type="evidence" value="ECO:0007669"/>
    <property type="project" value="TreeGrafter"/>
</dbReference>
<dbReference type="InterPro" id="IPR001623">
    <property type="entry name" value="DnaJ_domain"/>
</dbReference>
<dbReference type="GO" id="GO:0044183">
    <property type="term" value="F:protein folding chaperone"/>
    <property type="evidence" value="ECO:0007669"/>
    <property type="project" value="TreeGrafter"/>
</dbReference>
<sequence>MDPASVAALAAHILVSRCPLAQLGLNEGASLADARAAFRKLSLTFHPDKCSLPQAAEVFQALKQALSAIEQRQPSQPEPSPADPWAQFFAQAPAPQPAQQPAAQAAARPVASSRAGLWGGAFATAAASTWSRSAFASAATVPAAVPTAAADDAVGGGLQNARRAAELQKTATKPGDARAKPPGHGARGKPDGATMDVFPAARAEPEAQLNKRGRASASPLPEPRRPRKLARSGSDEVEGSPDGKQQARGSPAEQGPPPGRAQAAGIGKGNSTWTRRPVFAPHVWLGGADDARGSGGALGGDAEDTAPSSEGGRNDRQQQARRRRAKQRDGGGTGPNVTWESERSERQQVRGGGAYGPGNSECEGSSDEYGSDGRDSGSQDDSDFELVSEGVSDQEYGGQRATGSLKQKQEQQMPQQQMRPVTVAEPEGTAGPSGSSSAWQGWRRSSGGTWQQRRSLGLGAFGLVAAAEPPAAAPTGAAASAAAPWAGRSVSEPYQGCNGPSYTPPPSSAAPQHRAAPAAAPVTGAHVVTAGTDSGAWPERGGPCEPTQRRGTIAAGDAGAWGVGAAVPANAQQCGAGGEQPGADWTHDVPGGCGRAEGAAGGPQPEAADGHEAGWHDDGIGERGGGGGGEDDACADDVPNLDEELWGGGYGGGEADPEDHPDEAWAVHGQQEHDQAADYGEQAGGGGGGAAAARGKGAAKPAAKKHMSKQTCLPFQQRQPAAQQLRRQQQQRQQQQQHAEEQGAAQEDEEVWSGVDGSGDGGLPEGALDTFLQQVRKDADQQAQRAGQARLTNLRAGFLSFGGRGGARGRGRGRGASKGGGSAGGGPSSKAPRSGGSSARGGGKTGGIGGRGKGGGTSAVGILRFSRAIVPV</sequence>
<feature type="compositionally biased region" description="Low complexity" evidence="1">
    <location>
        <begin position="828"/>
        <end position="837"/>
    </location>
</feature>
<feature type="compositionally biased region" description="Low complexity" evidence="1">
    <location>
        <begin position="716"/>
        <end position="745"/>
    </location>
</feature>
<keyword evidence="4" id="KW-1185">Reference proteome</keyword>
<dbReference type="SUPFAM" id="SSF46565">
    <property type="entry name" value="Chaperone J-domain"/>
    <property type="match status" value="1"/>
</dbReference>
<accession>A0A835WHY9</accession>
<dbReference type="OrthoDB" id="552455at2759"/>
<dbReference type="Proteomes" id="UP000613740">
    <property type="component" value="Unassembled WGS sequence"/>
</dbReference>
<protein>
    <recommendedName>
        <fullName evidence="2">J domain-containing protein</fullName>
    </recommendedName>
</protein>
<feature type="compositionally biased region" description="Gly residues" evidence="1">
    <location>
        <begin position="591"/>
        <end position="601"/>
    </location>
</feature>
<feature type="compositionally biased region" description="Basic and acidic residues" evidence="1">
    <location>
        <begin position="662"/>
        <end position="676"/>
    </location>
</feature>
<evidence type="ECO:0000313" key="3">
    <source>
        <dbReference type="EMBL" id="KAG2447761.1"/>
    </source>
</evidence>
<organism evidence="3 4">
    <name type="scientific">Chlamydomonas schloesseri</name>
    <dbReference type="NCBI Taxonomy" id="2026947"/>
    <lineage>
        <taxon>Eukaryota</taxon>
        <taxon>Viridiplantae</taxon>
        <taxon>Chlorophyta</taxon>
        <taxon>core chlorophytes</taxon>
        <taxon>Chlorophyceae</taxon>
        <taxon>CS clade</taxon>
        <taxon>Chlamydomonadales</taxon>
        <taxon>Chlamydomonadaceae</taxon>
        <taxon>Chlamydomonas</taxon>
    </lineage>
</organism>
<dbReference type="PANTHER" id="PTHR43948:SF14">
    <property type="entry name" value="PROTEIN DNAJ, PUTATIVE-RELATED"/>
    <property type="match status" value="1"/>
</dbReference>
<proteinExistence type="predicted"/>
<feature type="region of interest" description="Disordered" evidence="1">
    <location>
        <begin position="470"/>
        <end position="557"/>
    </location>
</feature>
<feature type="domain" description="J" evidence="2">
    <location>
        <begin position="18"/>
        <end position="74"/>
    </location>
</feature>
<feature type="compositionally biased region" description="Gly residues" evidence="1">
    <location>
        <begin position="816"/>
        <end position="827"/>
    </location>
</feature>
<dbReference type="AlphaFoldDB" id="A0A835WHY9"/>
<feature type="compositionally biased region" description="Gly residues" evidence="1">
    <location>
        <begin position="838"/>
        <end position="858"/>
    </location>
</feature>
<dbReference type="Gene3D" id="1.10.287.110">
    <property type="entry name" value="DnaJ domain"/>
    <property type="match status" value="1"/>
</dbReference>
<evidence type="ECO:0000259" key="2">
    <source>
        <dbReference type="PROSITE" id="PS50076"/>
    </source>
</evidence>